<keyword evidence="2" id="KW-1185">Reference proteome</keyword>
<accession>A0ACC6KNA2</accession>
<keyword evidence="1" id="KW-0489">Methyltransferase</keyword>
<comment type="caution">
    <text evidence="1">The sequence shown here is derived from an EMBL/GenBank/DDBJ whole genome shotgun (WGS) entry which is preliminary data.</text>
</comment>
<protein>
    <submittedName>
        <fullName evidence="1">DNA (Cytosine-5)-methyltransferase 1</fullName>
        <ecNumber evidence="1">2.1.1.37</ecNumber>
    </submittedName>
</protein>
<dbReference type="EC" id="2.1.1.37" evidence="1"/>
<dbReference type="Proteomes" id="UP001252370">
    <property type="component" value="Unassembled WGS sequence"/>
</dbReference>
<keyword evidence="1" id="KW-0808">Transferase</keyword>
<name>A0ACC6KNA2_9DEIO</name>
<gene>
    <name evidence="1" type="ORF">J2Y01_004541</name>
</gene>
<evidence type="ECO:0000313" key="1">
    <source>
        <dbReference type="EMBL" id="MDR6754010.1"/>
    </source>
</evidence>
<dbReference type="EMBL" id="JAVDTP010000021">
    <property type="protein sequence ID" value="MDR6754010.1"/>
    <property type="molecule type" value="Genomic_DNA"/>
</dbReference>
<proteinExistence type="predicted"/>
<reference evidence="1" key="1">
    <citation type="submission" date="2023-07" db="EMBL/GenBank/DDBJ databases">
        <title>Sorghum-associated microbial communities from plants grown in Nebraska, USA.</title>
        <authorList>
            <person name="Schachtman D."/>
        </authorList>
    </citation>
    <scope>NUCLEOTIDE SEQUENCE</scope>
    <source>
        <strain evidence="1">BE73</strain>
    </source>
</reference>
<organism evidence="1 2">
    <name type="scientific">Deinococcus soli</name>
    <name type="common">ex Cha et al. 2016</name>
    <dbReference type="NCBI Taxonomy" id="1309411"/>
    <lineage>
        <taxon>Bacteria</taxon>
        <taxon>Thermotogati</taxon>
        <taxon>Deinococcota</taxon>
        <taxon>Deinococci</taxon>
        <taxon>Deinococcales</taxon>
        <taxon>Deinococcaceae</taxon>
        <taxon>Deinococcus</taxon>
    </lineage>
</organism>
<evidence type="ECO:0000313" key="2">
    <source>
        <dbReference type="Proteomes" id="UP001252370"/>
    </source>
</evidence>
<sequence length="363" mass="40345">MTPWFIRQHSYPADLQRAWADATAPRAPDAPTVISTFAGRGGSSTGYHMAGFHELLAVEWDQHAADTLRLNYPGLDVYHGDIAQLSVAEVLRRTGLRPGELDLFDGSPPCQGFSMTGTRQLDDPRNQLFREFVRLLDGLQPRVFVMENVRGMVTGQMIQIYQEALDALRAAGPGYRTVSGLINAKYLGVPQSRTRLIVIGVREDLGIQPTLPAPQTRPITVRQALHGLPDVQEGAKLHQRWLPVLARTGDGRSFKDLHPLGHMFSHTKIHPDKPAPTILKTVGVQRDGRANNGLYHWRWPRLMTIPELKRLGSFPDAYQFATTGNDVNDFVNAWNGIGNSVPPLMTRAIAQHIRQTILTPGAR</sequence>